<dbReference type="Proteomes" id="UP000191686">
    <property type="component" value="Unassembled WGS sequence"/>
</dbReference>
<evidence type="ECO:0000313" key="2">
    <source>
        <dbReference type="Proteomes" id="UP000191686"/>
    </source>
</evidence>
<sequence length="123" mass="13351">MGKQIMPNVEYPQGSLSDVEEFVVVPLPDGVFGTVHAWMGAAGSKTSTETDMRLARAAKAALQQLFDELELVIQACPAGEVNLETIRFKMGSHQGGMAIAIPSDYFSNPSSQLQRLKPEELDL</sequence>
<reference evidence="1 2" key="2">
    <citation type="journal article" date="2017" name="Front. Microbiol.">
        <title>Genomics Reveals a Unique Clone of Burkholderia cenocepacia Harboring an Actively Excising Novel Genomic Island.</title>
        <authorList>
            <person name="Patil P.P."/>
            <person name="Mali S."/>
            <person name="Midha S."/>
            <person name="Gautam V."/>
            <person name="Dash L."/>
            <person name="Kumar S."/>
            <person name="Shastri J."/>
            <person name="Singhal L."/>
            <person name="Patil P.B."/>
        </authorList>
    </citation>
    <scope>NUCLEOTIDE SEQUENCE [LARGE SCALE GENOMIC DNA]</scope>
    <source>
        <strain evidence="1 2">BC-19</strain>
    </source>
</reference>
<proteinExistence type="predicted"/>
<comment type="caution">
    <text evidence="1">The sequence shown here is derived from an EMBL/GenBank/DDBJ whole genome shotgun (WGS) entry which is preliminary data.</text>
</comment>
<accession>A0ABD4UTF3</accession>
<gene>
    <name evidence="1" type="ORF">UE95_039870</name>
</gene>
<name>A0ABD4UTF3_9BURK</name>
<organism evidence="1 2">
    <name type="scientific">Burkholderia cenocepacia</name>
    <dbReference type="NCBI Taxonomy" id="95486"/>
    <lineage>
        <taxon>Bacteria</taxon>
        <taxon>Pseudomonadati</taxon>
        <taxon>Pseudomonadota</taxon>
        <taxon>Betaproteobacteria</taxon>
        <taxon>Burkholderiales</taxon>
        <taxon>Burkholderiaceae</taxon>
        <taxon>Burkholderia</taxon>
        <taxon>Burkholderia cepacia complex</taxon>
    </lineage>
</organism>
<dbReference type="AlphaFoldDB" id="A0ABD4UTF3"/>
<dbReference type="EMBL" id="JYMX02000073">
    <property type="protein sequence ID" value="MCW3717446.1"/>
    <property type="molecule type" value="Genomic_DNA"/>
</dbReference>
<protein>
    <submittedName>
        <fullName evidence="1">Uncharacterized protein</fullName>
    </submittedName>
</protein>
<reference evidence="1 2" key="1">
    <citation type="journal article" date="2017" name="Front. Microbiol.">
        <title>Genomics reveals a unique clone of Burkholderia cenocepacia harbouring an actively excising novel genomic island.</title>
        <authorList>
            <person name="Patil P."/>
            <person name="Mali S."/>
            <person name="Midha S."/>
            <person name="Gautam V."/>
            <person name="Dash L."/>
            <person name="Kumar S."/>
            <person name="Shastri J."/>
            <person name="Singhal L."/>
            <person name="Patil P.B."/>
        </authorList>
    </citation>
    <scope>NUCLEOTIDE SEQUENCE [LARGE SCALE GENOMIC DNA]</scope>
    <source>
        <strain evidence="1 2">BC-19</strain>
    </source>
</reference>
<dbReference type="RefSeq" id="WP_080324719.1">
    <property type="nucleotide sequence ID" value="NZ_CAJPGF010000010.1"/>
</dbReference>
<evidence type="ECO:0000313" key="1">
    <source>
        <dbReference type="EMBL" id="MCW3717446.1"/>
    </source>
</evidence>